<keyword evidence="1" id="KW-0812">Transmembrane</keyword>
<keyword evidence="1" id="KW-1133">Transmembrane helix</keyword>
<feature type="transmembrane region" description="Helical" evidence="1">
    <location>
        <begin position="17"/>
        <end position="39"/>
    </location>
</feature>
<accession>A0A1F6E2P0</accession>
<protein>
    <submittedName>
        <fullName evidence="2">Uncharacterized protein</fullName>
    </submittedName>
</protein>
<dbReference type="AlphaFoldDB" id="A0A1F6E2P0"/>
<evidence type="ECO:0000256" key="1">
    <source>
        <dbReference type="SAM" id="Phobius"/>
    </source>
</evidence>
<gene>
    <name evidence="2" type="ORF">A3C95_02060</name>
</gene>
<comment type="caution">
    <text evidence="2">The sequence shown here is derived from an EMBL/GenBank/DDBJ whole genome shotgun (WGS) entry which is preliminary data.</text>
</comment>
<proteinExistence type="predicted"/>
<dbReference type="EMBL" id="MFLM01000021">
    <property type="protein sequence ID" value="OGG67837.1"/>
    <property type="molecule type" value="Genomic_DNA"/>
</dbReference>
<dbReference type="Proteomes" id="UP000177107">
    <property type="component" value="Unassembled WGS sequence"/>
</dbReference>
<organism evidence="2 3">
    <name type="scientific">Candidatus Kaiserbacteria bacterium RIFCSPHIGHO2_02_FULL_56_30</name>
    <dbReference type="NCBI Taxonomy" id="1798499"/>
    <lineage>
        <taxon>Bacteria</taxon>
        <taxon>Candidatus Kaiseribacteriota</taxon>
    </lineage>
</organism>
<evidence type="ECO:0000313" key="3">
    <source>
        <dbReference type="Proteomes" id="UP000177107"/>
    </source>
</evidence>
<keyword evidence="1" id="KW-0472">Membrane</keyword>
<dbReference type="STRING" id="1798499.A3C95_02060"/>
<name>A0A1F6E2P0_9BACT</name>
<evidence type="ECO:0000313" key="2">
    <source>
        <dbReference type="EMBL" id="OGG67837.1"/>
    </source>
</evidence>
<reference evidence="2 3" key="1">
    <citation type="journal article" date="2016" name="Nat. Commun.">
        <title>Thousands of microbial genomes shed light on interconnected biogeochemical processes in an aquifer system.</title>
        <authorList>
            <person name="Anantharaman K."/>
            <person name="Brown C.T."/>
            <person name="Hug L.A."/>
            <person name="Sharon I."/>
            <person name="Castelle C.J."/>
            <person name="Probst A.J."/>
            <person name="Thomas B.C."/>
            <person name="Singh A."/>
            <person name="Wilkins M.J."/>
            <person name="Karaoz U."/>
            <person name="Brodie E.L."/>
            <person name="Williams K.H."/>
            <person name="Hubbard S.S."/>
            <person name="Banfield J.F."/>
        </authorList>
    </citation>
    <scope>NUCLEOTIDE SEQUENCE [LARGE SCALE GENOMIC DNA]</scope>
</reference>
<sequence>MTTIENNVMRRVYRIRILYAVFSGVTASCFLFLLSLWGIGREVWVAAVFENGPQDLVGRAQYLFYAFLQTDLIVQILCLVVLGSIIYLAYQTARLIASSLVPARA</sequence>
<feature type="transmembrane region" description="Helical" evidence="1">
    <location>
        <begin position="72"/>
        <end position="90"/>
    </location>
</feature>